<dbReference type="Proteomes" id="UP001150581">
    <property type="component" value="Unassembled WGS sequence"/>
</dbReference>
<dbReference type="EMBL" id="JANBPG010001477">
    <property type="protein sequence ID" value="KAJ1889768.1"/>
    <property type="molecule type" value="Genomic_DNA"/>
</dbReference>
<keyword evidence="1" id="KW-0808">Transferase</keyword>
<evidence type="ECO:0000313" key="1">
    <source>
        <dbReference type="EMBL" id="KAJ1889768.1"/>
    </source>
</evidence>
<evidence type="ECO:0000313" key="2">
    <source>
        <dbReference type="Proteomes" id="UP001150581"/>
    </source>
</evidence>
<accession>A0ACC1I880</accession>
<comment type="caution">
    <text evidence="1">The sequence shown here is derived from an EMBL/GenBank/DDBJ whole genome shotgun (WGS) entry which is preliminary data.</text>
</comment>
<proteinExistence type="predicted"/>
<name>A0ACC1I880_9FUNG</name>
<reference evidence="1" key="1">
    <citation type="submission" date="2022-07" db="EMBL/GenBank/DDBJ databases">
        <title>Phylogenomic reconstructions and comparative analyses of Kickxellomycotina fungi.</title>
        <authorList>
            <person name="Reynolds N.K."/>
            <person name="Stajich J.E."/>
            <person name="Barry K."/>
            <person name="Grigoriev I.V."/>
            <person name="Crous P."/>
            <person name="Smith M.E."/>
        </authorList>
    </citation>
    <scope>NUCLEOTIDE SEQUENCE</scope>
    <source>
        <strain evidence="1">Benny 63K</strain>
    </source>
</reference>
<keyword evidence="1" id="KW-0418">Kinase</keyword>
<protein>
    <submittedName>
        <fullName evidence="1">Cyclin-dependent protein kinase</fullName>
        <ecNumber evidence="1">2.7.11.2</ecNumber>
    </submittedName>
</protein>
<dbReference type="EC" id="2.7.11.2" evidence="1"/>
<organism evidence="1 2">
    <name type="scientific">Kickxella alabastrina</name>
    <dbReference type="NCBI Taxonomy" id="61397"/>
    <lineage>
        <taxon>Eukaryota</taxon>
        <taxon>Fungi</taxon>
        <taxon>Fungi incertae sedis</taxon>
        <taxon>Zoopagomycota</taxon>
        <taxon>Kickxellomycotina</taxon>
        <taxon>Kickxellomycetes</taxon>
        <taxon>Kickxellales</taxon>
        <taxon>Kickxellaceae</taxon>
        <taxon>Kickxella</taxon>
    </lineage>
</organism>
<keyword evidence="2" id="KW-1185">Reference proteome</keyword>
<sequence length="395" mass="45459">MENYKRKREKQRVRIRTKYEIIGFISSGTYGRVYKARPREGPGIELAIKKFKPEREGETRPSTGISQSACREIGLCRELHHENVIDLCEVVMDDNAIHMVMDYAEFDLLSIMQHHTQHLRKPMAELVIKSILWQLLNGVAYLHGNLVLQRDLKPANIMITSSGVVKVGDMGLARVFRRPFQPLYSGDKVVVTVWYRSPELLLGSRHYTTAVDMWSIGCIFAEMLALRPIFKGEEVKMEKKQIPFQRGQVLKILEALGTPSKEQWPNIELMPDYLHMKQFRHYANSLKSWFASTGLKSESGFQLLSSLLEYDPDKRISASDAMDHPYFKEDPKPVKHPFLEHNISYPKRRLTLDELCDTKPHMSHAHHHHHQQQQQQKIHAETGINGSSAANTAGQ</sequence>
<gene>
    <name evidence="1" type="primary">SSN3_1</name>
    <name evidence="1" type="ORF">LPJ66_007859</name>
</gene>